<evidence type="ECO:0000259" key="1">
    <source>
        <dbReference type="Pfam" id="PF00149"/>
    </source>
</evidence>
<dbReference type="Pfam" id="PF00149">
    <property type="entry name" value="Metallophos"/>
    <property type="match status" value="1"/>
</dbReference>
<dbReference type="EMBL" id="JACXZA010000002">
    <property type="protein sequence ID" value="MBD3919116.1"/>
    <property type="molecule type" value="Genomic_DNA"/>
</dbReference>
<dbReference type="InterPro" id="IPR051918">
    <property type="entry name" value="STPP_CPPED1"/>
</dbReference>
<dbReference type="PANTHER" id="PTHR43143">
    <property type="entry name" value="METALLOPHOSPHOESTERASE, CALCINEURIN SUPERFAMILY"/>
    <property type="match status" value="1"/>
</dbReference>
<comment type="caution">
    <text evidence="2">The sequence shown here is derived from an EMBL/GenBank/DDBJ whole genome shotgun (WGS) entry which is preliminary data.</text>
</comment>
<feature type="domain" description="Calcineurin-like phosphoesterase" evidence="1">
    <location>
        <begin position="66"/>
        <end position="256"/>
    </location>
</feature>
<keyword evidence="3" id="KW-1185">Reference proteome</keyword>
<organism evidence="2 3">
    <name type="scientific">Paenibacillus terricola</name>
    <dbReference type="NCBI Taxonomy" id="2763503"/>
    <lineage>
        <taxon>Bacteria</taxon>
        <taxon>Bacillati</taxon>
        <taxon>Bacillota</taxon>
        <taxon>Bacilli</taxon>
        <taxon>Bacillales</taxon>
        <taxon>Paenibacillaceae</taxon>
        <taxon>Paenibacillus</taxon>
    </lineage>
</organism>
<evidence type="ECO:0000313" key="2">
    <source>
        <dbReference type="EMBL" id="MBD3919116.1"/>
    </source>
</evidence>
<accession>A0ABR8MVM2</accession>
<dbReference type="InterPro" id="IPR004843">
    <property type="entry name" value="Calcineurin-like_PHP"/>
</dbReference>
<gene>
    <name evidence="2" type="ORF">H8B09_10150</name>
</gene>
<dbReference type="InterPro" id="IPR029052">
    <property type="entry name" value="Metallo-depent_PP-like"/>
</dbReference>
<sequence length="315" mass="34243">MKPRAQKVKLKNTTSNKQSTLFLTSKAQLLTNVKKLKGNNYTFIGMGDSWAGDGQTSNAIFGSALTAIRNLKKKPLFILHNGDAVFTGSDQEFKTGGSYSGVPVKSLLQLIKDPIKGVPDIPFFIVPGNHEGTGINGPLTNFRKYIGPTHFGIQLPKIKTTIIGLNNSQQIGTNTNGQTIYGFAPGELAFLRNQLKKARKNTLVTMHVPPRVGKWANPRYFQDPTSTFGNAKGQLNRFLSTIRGKVPQVLAGHVHALDHLTFQGTRYTISGGAGAPLVKKGFLKGAPTPIFHIIEFTVKNGVIVKRRVIPIGETA</sequence>
<protein>
    <submittedName>
        <fullName evidence="2">Metallophosphoesterase</fullName>
    </submittedName>
</protein>
<dbReference type="SUPFAM" id="SSF56300">
    <property type="entry name" value="Metallo-dependent phosphatases"/>
    <property type="match status" value="1"/>
</dbReference>
<evidence type="ECO:0000313" key="3">
    <source>
        <dbReference type="Proteomes" id="UP000609346"/>
    </source>
</evidence>
<dbReference type="RefSeq" id="WP_191203384.1">
    <property type="nucleotide sequence ID" value="NZ_JACXZA010000002.1"/>
</dbReference>
<dbReference type="PANTHER" id="PTHR43143:SF1">
    <property type="entry name" value="SERINE_THREONINE-PROTEIN PHOSPHATASE CPPED1"/>
    <property type="match status" value="1"/>
</dbReference>
<dbReference type="Proteomes" id="UP000609346">
    <property type="component" value="Unassembled WGS sequence"/>
</dbReference>
<dbReference type="Gene3D" id="3.60.21.10">
    <property type="match status" value="1"/>
</dbReference>
<name>A0ABR8MVM2_9BACL</name>
<proteinExistence type="predicted"/>
<reference evidence="2 3" key="1">
    <citation type="submission" date="2020-09" db="EMBL/GenBank/DDBJ databases">
        <title>Paenibacillus sp. strain PR3 16S rRNA gene Genome sequencing and assembly.</title>
        <authorList>
            <person name="Kim J."/>
        </authorList>
    </citation>
    <scope>NUCLEOTIDE SEQUENCE [LARGE SCALE GENOMIC DNA]</scope>
    <source>
        <strain evidence="2 3">PR3</strain>
    </source>
</reference>